<keyword evidence="3" id="KW-1185">Reference proteome</keyword>
<evidence type="ECO:0000313" key="2">
    <source>
        <dbReference type="EMBL" id="QPH40942.1"/>
    </source>
</evidence>
<dbReference type="AlphaFoldDB" id="A0A7S9Q0P9"/>
<feature type="transmembrane region" description="Helical" evidence="1">
    <location>
        <begin position="49"/>
        <end position="68"/>
    </location>
</feature>
<protein>
    <submittedName>
        <fullName evidence="2">Uncharacterized protein</fullName>
    </submittedName>
</protein>
<reference evidence="2 3" key="1">
    <citation type="submission" date="2020-11" db="EMBL/GenBank/DDBJ databases">
        <title>Pedobacter endophytica, an endophytic bacteria isolated form Carex pumila.</title>
        <authorList>
            <person name="Peng Y."/>
            <person name="Jiang L."/>
            <person name="Lee J."/>
        </authorList>
    </citation>
    <scope>NUCLEOTIDE SEQUENCE [LARGE SCALE GENOMIC DNA]</scope>
    <source>
        <strain evidence="2 3">JBR3-12</strain>
    </source>
</reference>
<organism evidence="2 3">
    <name type="scientific">Pedobacter endophyticus</name>
    <dbReference type="NCBI Taxonomy" id="2789740"/>
    <lineage>
        <taxon>Bacteria</taxon>
        <taxon>Pseudomonadati</taxon>
        <taxon>Bacteroidota</taxon>
        <taxon>Sphingobacteriia</taxon>
        <taxon>Sphingobacteriales</taxon>
        <taxon>Sphingobacteriaceae</taxon>
        <taxon>Pedobacter</taxon>
    </lineage>
</organism>
<dbReference type="KEGG" id="pex:IZT61_06670"/>
<accession>A0A7S9Q0P9</accession>
<evidence type="ECO:0000313" key="3">
    <source>
        <dbReference type="Proteomes" id="UP000594759"/>
    </source>
</evidence>
<dbReference type="RefSeq" id="WP_196100394.1">
    <property type="nucleotide sequence ID" value="NZ_CP064939.1"/>
</dbReference>
<sequence length="79" mass="8820">MKTEVSDQPIESLKKQRNLMKGVAIGYALVMAVAISLALYLTFTKQQAYLLAILPVCLIVMIPILMRVSQLNKAIKTRN</sequence>
<dbReference type="EMBL" id="CP064939">
    <property type="protein sequence ID" value="QPH40942.1"/>
    <property type="molecule type" value="Genomic_DNA"/>
</dbReference>
<gene>
    <name evidence="2" type="ORF">IZT61_06670</name>
</gene>
<proteinExistence type="predicted"/>
<feature type="transmembrane region" description="Helical" evidence="1">
    <location>
        <begin position="24"/>
        <end position="43"/>
    </location>
</feature>
<keyword evidence="1" id="KW-0812">Transmembrane</keyword>
<name>A0A7S9Q0P9_9SPHI</name>
<dbReference type="Proteomes" id="UP000594759">
    <property type="component" value="Chromosome"/>
</dbReference>
<evidence type="ECO:0000256" key="1">
    <source>
        <dbReference type="SAM" id="Phobius"/>
    </source>
</evidence>
<keyword evidence="1" id="KW-0472">Membrane</keyword>
<keyword evidence="1" id="KW-1133">Transmembrane helix</keyword>